<evidence type="ECO:0000259" key="10">
    <source>
        <dbReference type="Pfam" id="PF18052"/>
    </source>
</evidence>
<comment type="caution">
    <text evidence="13">The sequence shown here is derived from an EMBL/GenBank/DDBJ whole genome shotgun (WGS) entry which is preliminary data.</text>
</comment>
<dbReference type="PANTHER" id="PTHR36766:SF40">
    <property type="entry name" value="DISEASE RESISTANCE PROTEIN RGA3"/>
    <property type="match status" value="1"/>
</dbReference>
<dbReference type="InterPro" id="IPR041118">
    <property type="entry name" value="Rx_N"/>
</dbReference>
<dbReference type="FunFam" id="3.40.50.300:FF:001091">
    <property type="entry name" value="Probable disease resistance protein At1g61300"/>
    <property type="match status" value="1"/>
</dbReference>
<dbReference type="GO" id="GO:0042742">
    <property type="term" value="P:defense response to bacterium"/>
    <property type="evidence" value="ECO:0007669"/>
    <property type="project" value="UniProtKB-ARBA"/>
</dbReference>
<evidence type="ECO:0000256" key="8">
    <source>
        <dbReference type="SAM" id="MobiDB-lite"/>
    </source>
</evidence>
<dbReference type="InterPro" id="IPR036388">
    <property type="entry name" value="WH-like_DNA-bd_sf"/>
</dbReference>
<evidence type="ECO:0000259" key="11">
    <source>
        <dbReference type="Pfam" id="PF23559"/>
    </source>
</evidence>
<feature type="domain" description="NB-ARC" evidence="9">
    <location>
        <begin position="206"/>
        <end position="363"/>
    </location>
</feature>
<proteinExistence type="inferred from homology"/>
<evidence type="ECO:0000256" key="1">
    <source>
        <dbReference type="ARBA" id="ARBA00008894"/>
    </source>
</evidence>
<dbReference type="GO" id="GO:0009626">
    <property type="term" value="P:plant-type hypersensitive response"/>
    <property type="evidence" value="ECO:0007669"/>
    <property type="project" value="UniProtKB-ARBA"/>
</dbReference>
<gene>
    <name evidence="13" type="ORF">J5N97_001426</name>
</gene>
<dbReference type="GO" id="GO:0002758">
    <property type="term" value="P:innate immune response-activating signaling pathway"/>
    <property type="evidence" value="ECO:0007669"/>
    <property type="project" value="UniProtKB-ARBA"/>
</dbReference>
<accession>A0A9D5BTW3</accession>
<dbReference type="InterPro" id="IPR056789">
    <property type="entry name" value="LRR_R13L1-DRL21"/>
</dbReference>
<keyword evidence="4" id="KW-0547">Nucleotide-binding</keyword>
<dbReference type="InterPro" id="IPR032675">
    <property type="entry name" value="LRR_dom_sf"/>
</dbReference>
<evidence type="ECO:0000256" key="3">
    <source>
        <dbReference type="ARBA" id="ARBA00022737"/>
    </source>
</evidence>
<evidence type="ECO:0000256" key="5">
    <source>
        <dbReference type="ARBA" id="ARBA00022821"/>
    </source>
</evidence>
<dbReference type="Pfam" id="PF00931">
    <property type="entry name" value="NB-ARC"/>
    <property type="match status" value="1"/>
</dbReference>
<dbReference type="GO" id="GO:0005524">
    <property type="term" value="F:ATP binding"/>
    <property type="evidence" value="ECO:0007669"/>
    <property type="project" value="UniProtKB-KW"/>
</dbReference>
<dbReference type="GO" id="GO:0043531">
    <property type="term" value="F:ADP binding"/>
    <property type="evidence" value="ECO:0007669"/>
    <property type="project" value="InterPro"/>
</dbReference>
<dbReference type="SUPFAM" id="SSF52058">
    <property type="entry name" value="L domain-like"/>
    <property type="match status" value="2"/>
</dbReference>
<dbReference type="Pfam" id="PF23559">
    <property type="entry name" value="WHD_DRP"/>
    <property type="match status" value="1"/>
</dbReference>
<dbReference type="InterPro" id="IPR002182">
    <property type="entry name" value="NB-ARC"/>
</dbReference>
<name>A0A9D5BTW3_9LILI</name>
<evidence type="ECO:0000256" key="7">
    <source>
        <dbReference type="SAM" id="Coils"/>
    </source>
</evidence>
<dbReference type="InterPro" id="IPR058922">
    <property type="entry name" value="WHD_DRP"/>
</dbReference>
<evidence type="ECO:0000256" key="4">
    <source>
        <dbReference type="ARBA" id="ARBA00022741"/>
    </source>
</evidence>
<keyword evidence="5" id="KW-0611">Plant defense</keyword>
<sequence>MATGILSSIIRLTDMLAAPLRRHLAASSSSSNSPKILETDLVELKNTLTKIDRVLNDAEKREVKDESVKLWLRELRGVAYDAEDLLDEFEYELLRARVEAGARMRDTRKRKLDDESSPMIVMQPSPLDEPSFRDRMSMRMKEIKERLDEIAREKEDLHLREEDGTRRVEYRARPVTSSYVDQSEVYGRDEACSLLVELLLKSDGNEESNVSVIPIVGMPGVGKTTLAQLIYNDSRVCGHFGLRAWVCVPEDFHVAKLVRVIIESITKSLCSVAELDELRDCLKDVLQDKRFLIVLDNVWNEDQILWESLSSSLCSDVPGCRVMVTTRNENVAKIVQANMPVCRLNCLPDDDCWQIFRRQAFGGRDDSEAVPDLVAIGKMIVKKCKGLPLAVKALGGLLRYETDQEVWTDVLESDLWDIDEAGDEILPALKLSYQHLPVHLRRCFVYCSVFPKNVLFKRNHLVLLWMVQGLIHHQKDQHEQPEDTGCEYFEDLICRSFFQKSAIAIGEEDKFMMHDLVHDLARNLSGEEYYTTEFTDLGNVSAMVRHASVASYSSEGVMQFHSADKPIAMRSLLLIHRIAHESGRVGMPYDSNLLHLKIPRDVFVNLKCLRAVDLGYTDIEALPDSIGGLKQLRYLSLRNTKIQKLPESVCKLYHLQILDLDYCSSLKELPGGIGNLLNLQHLDLPTMDSSFICIPSGIASLTGLRELAAFNVGADSRHCSIGELKHMIHLGGDLYISGLKNVARGWDAKEAKMESKKNIQRLTLDWYIDQSDYKCSHNLNTSVSQSKINSMAMPWTKVEDEEAVLQSLRPHSNLVVLEIRHYGGMSFPRWLGDPSFSKLVTVKLFMCNHSKVLPWLGKLPSLKNLHIHGMESIRCIRPEFSATDNFLALEVLSLHCLPELEEWSEVVLPQLAELSISKCHKLKNVPQCIAPALKKLDVSECEKLTVLPTSASLANLCIGGEFQDQIWTCIPNLTQLNSLEVNYCNSLTCLPLHNLPSLRSLEINSCSELVSIDCQSSPETVAVAAAAASSSSSVLVNGVGLHNLVSLESLKIEECPMLRFLEDDRFPSTLKSVEITCCEMLMEWCEGVQGQSQLSQVPEVLVTDFGVDQIHELIKEEMGSEEEMDED</sequence>
<keyword evidence="6" id="KW-0067">ATP-binding</keyword>
<evidence type="ECO:0000313" key="13">
    <source>
        <dbReference type="EMBL" id="KAJ0960699.1"/>
    </source>
</evidence>
<evidence type="ECO:0000256" key="6">
    <source>
        <dbReference type="ARBA" id="ARBA00022840"/>
    </source>
</evidence>
<feature type="coiled-coil region" evidence="7">
    <location>
        <begin position="133"/>
        <end position="160"/>
    </location>
</feature>
<evidence type="ECO:0000313" key="14">
    <source>
        <dbReference type="Proteomes" id="UP001085076"/>
    </source>
</evidence>
<feature type="domain" description="Disease resistance protein winged helix" evidence="11">
    <location>
        <begin position="449"/>
        <end position="521"/>
    </location>
</feature>
<protein>
    <submittedName>
        <fullName evidence="13">Uncharacterized protein</fullName>
    </submittedName>
</protein>
<evidence type="ECO:0000259" key="9">
    <source>
        <dbReference type="Pfam" id="PF00931"/>
    </source>
</evidence>
<dbReference type="EMBL" id="JAGGNH010000064">
    <property type="protein sequence ID" value="KAJ0960699.1"/>
    <property type="molecule type" value="Genomic_DNA"/>
</dbReference>
<dbReference type="Proteomes" id="UP001085076">
    <property type="component" value="Unassembled WGS sequence"/>
</dbReference>
<dbReference type="PRINTS" id="PR00364">
    <property type="entry name" value="DISEASERSIST"/>
</dbReference>
<feature type="domain" description="Disease resistance N-terminal" evidence="10">
    <location>
        <begin position="32"/>
        <end position="100"/>
    </location>
</feature>
<keyword evidence="14" id="KW-1185">Reference proteome</keyword>
<feature type="domain" description="R13L1/DRL21-like LRR repeat region" evidence="12">
    <location>
        <begin position="721"/>
        <end position="870"/>
    </location>
</feature>
<reference evidence="13 14" key="1">
    <citation type="journal article" date="2022" name="Hortic Res">
        <title>The genome of Dioscorea zingiberensis sheds light on the biosynthesis, origin and evolution of the medicinally important diosgenin saponins.</title>
        <authorList>
            <person name="Li Y."/>
            <person name="Tan C."/>
            <person name="Li Z."/>
            <person name="Guo J."/>
            <person name="Li S."/>
            <person name="Chen X."/>
            <person name="Wang C."/>
            <person name="Dai X."/>
            <person name="Yang H."/>
            <person name="Song W."/>
            <person name="Hou L."/>
            <person name="Xu J."/>
            <person name="Tong Z."/>
            <person name="Xu A."/>
            <person name="Yuan X."/>
            <person name="Wang W."/>
            <person name="Yang Q."/>
            <person name="Chen L."/>
            <person name="Sun Z."/>
            <person name="Wang K."/>
            <person name="Pan B."/>
            <person name="Chen J."/>
            <person name="Bao Y."/>
            <person name="Liu F."/>
            <person name="Qi X."/>
            <person name="Gang D.R."/>
            <person name="Wen J."/>
            <person name="Li J."/>
        </authorList>
    </citation>
    <scope>NUCLEOTIDE SEQUENCE [LARGE SCALE GENOMIC DNA]</scope>
    <source>
        <strain evidence="13">Dzin_1.0</strain>
    </source>
</reference>
<dbReference type="SUPFAM" id="SSF52540">
    <property type="entry name" value="P-loop containing nucleoside triphosphate hydrolases"/>
    <property type="match status" value="1"/>
</dbReference>
<dbReference type="AlphaFoldDB" id="A0A9D5BTW3"/>
<feature type="region of interest" description="Disordered" evidence="8">
    <location>
        <begin position="109"/>
        <end position="132"/>
    </location>
</feature>
<dbReference type="Gene3D" id="3.80.10.10">
    <property type="entry name" value="Ribonuclease Inhibitor"/>
    <property type="match status" value="3"/>
</dbReference>
<comment type="similarity">
    <text evidence="1">Belongs to the disease resistance NB-LRR family.</text>
</comment>
<evidence type="ECO:0000259" key="12">
    <source>
        <dbReference type="Pfam" id="PF25019"/>
    </source>
</evidence>
<evidence type="ECO:0000256" key="2">
    <source>
        <dbReference type="ARBA" id="ARBA00022614"/>
    </source>
</evidence>
<dbReference type="Gene3D" id="3.40.50.300">
    <property type="entry name" value="P-loop containing nucleotide triphosphate hydrolases"/>
    <property type="match status" value="1"/>
</dbReference>
<dbReference type="Gene3D" id="1.10.10.10">
    <property type="entry name" value="Winged helix-like DNA-binding domain superfamily/Winged helix DNA-binding domain"/>
    <property type="match status" value="1"/>
</dbReference>
<keyword evidence="7" id="KW-0175">Coiled coil</keyword>
<dbReference type="Pfam" id="PF18052">
    <property type="entry name" value="Rx_N"/>
    <property type="match status" value="1"/>
</dbReference>
<dbReference type="FunFam" id="1.10.10.10:FF:000322">
    <property type="entry name" value="Probable disease resistance protein At1g63360"/>
    <property type="match status" value="1"/>
</dbReference>
<dbReference type="Gene3D" id="1.20.5.4130">
    <property type="match status" value="1"/>
</dbReference>
<dbReference type="PANTHER" id="PTHR36766">
    <property type="entry name" value="PLANT BROAD-SPECTRUM MILDEW RESISTANCE PROTEIN RPW8"/>
    <property type="match status" value="1"/>
</dbReference>
<dbReference type="InterPro" id="IPR027417">
    <property type="entry name" value="P-loop_NTPase"/>
</dbReference>
<dbReference type="Pfam" id="PF25019">
    <property type="entry name" value="LRR_R13L1-DRL21"/>
    <property type="match status" value="1"/>
</dbReference>
<organism evidence="13 14">
    <name type="scientific">Dioscorea zingiberensis</name>
    <dbReference type="NCBI Taxonomy" id="325984"/>
    <lineage>
        <taxon>Eukaryota</taxon>
        <taxon>Viridiplantae</taxon>
        <taxon>Streptophyta</taxon>
        <taxon>Embryophyta</taxon>
        <taxon>Tracheophyta</taxon>
        <taxon>Spermatophyta</taxon>
        <taxon>Magnoliopsida</taxon>
        <taxon>Liliopsida</taxon>
        <taxon>Dioscoreales</taxon>
        <taxon>Dioscoreaceae</taxon>
        <taxon>Dioscorea</taxon>
    </lineage>
</organism>
<keyword evidence="2" id="KW-0433">Leucine-rich repeat</keyword>
<dbReference type="OrthoDB" id="2973320at2759"/>
<keyword evidence="3" id="KW-0677">Repeat</keyword>